<dbReference type="AlphaFoldDB" id="A0A1W2BTZ5"/>
<dbReference type="Pfam" id="PF08139">
    <property type="entry name" value="LPAM_1"/>
    <property type="match status" value="1"/>
</dbReference>
<feature type="signal peptide" evidence="3">
    <location>
        <begin position="1"/>
        <end position="19"/>
    </location>
</feature>
<feature type="chain" id="PRO_5012800149" description="Type IV secretion system putative lipoprotein virB7" evidence="3">
    <location>
        <begin position="20"/>
        <end position="267"/>
    </location>
</feature>
<dbReference type="EMBL" id="FWXO01000004">
    <property type="protein sequence ID" value="SMC76433.1"/>
    <property type="molecule type" value="Genomic_DNA"/>
</dbReference>
<keyword evidence="5" id="KW-1185">Reference proteome</keyword>
<evidence type="ECO:0000313" key="5">
    <source>
        <dbReference type="Proteomes" id="UP000192360"/>
    </source>
</evidence>
<evidence type="ECO:0000256" key="3">
    <source>
        <dbReference type="SAM" id="SignalP"/>
    </source>
</evidence>
<dbReference type="PROSITE" id="PS51257">
    <property type="entry name" value="PROKAR_LIPOPROTEIN"/>
    <property type="match status" value="1"/>
</dbReference>
<gene>
    <name evidence="4" type="ORF">SAMN05660703_2701</name>
</gene>
<dbReference type="InterPro" id="IPR012640">
    <property type="entry name" value="Membr_lipoprot_lipid_attach_CS"/>
</dbReference>
<protein>
    <recommendedName>
        <fullName evidence="1">Type IV secretion system putative lipoprotein virB7</fullName>
    </recommendedName>
</protein>
<name>A0A1W2BTZ5_9FLAO</name>
<dbReference type="InterPro" id="IPR025345">
    <property type="entry name" value="DUF4249"/>
</dbReference>
<accession>A0A1W2BTZ5</accession>
<evidence type="ECO:0000256" key="2">
    <source>
        <dbReference type="ARBA" id="ARBA00022729"/>
    </source>
</evidence>
<dbReference type="Pfam" id="PF14054">
    <property type="entry name" value="DUF4249"/>
    <property type="match status" value="1"/>
</dbReference>
<sequence>MMKKIIYFLLIALTLSSCEDVVYVELPSDQQRLIVDGLIRVNNSESNTTVTIKTNLTNSFFEEIEPLTVTNIQLSNESGTFIANLAESSKGIYTANISTSLLKEGTVLLTIIYNNEIYEARSSFNASVPIDNLVQGEGTLFNEDETEIIITYTDNPDIDNYYLFDFDFNEYLVSEDTFYKGEQFEFSYFYDTELQSGQSLQISILGVDDIFYNYMNQIIVQSGGNQGPFQTPAGTVRGNIVNTSSIDNYALGFFTISEIYTQTITID</sequence>
<organism evidence="4 5">
    <name type="scientific">Cellulophaga tyrosinoxydans</name>
    <dbReference type="NCBI Taxonomy" id="504486"/>
    <lineage>
        <taxon>Bacteria</taxon>
        <taxon>Pseudomonadati</taxon>
        <taxon>Bacteroidota</taxon>
        <taxon>Flavobacteriia</taxon>
        <taxon>Flavobacteriales</taxon>
        <taxon>Flavobacteriaceae</taxon>
        <taxon>Cellulophaga</taxon>
    </lineage>
</organism>
<proteinExistence type="predicted"/>
<keyword evidence="2 3" id="KW-0732">Signal</keyword>
<dbReference type="Proteomes" id="UP000192360">
    <property type="component" value="Unassembled WGS sequence"/>
</dbReference>
<evidence type="ECO:0000256" key="1">
    <source>
        <dbReference type="ARBA" id="ARBA00017922"/>
    </source>
</evidence>
<dbReference type="STRING" id="504486.SAMN05660703_2701"/>
<evidence type="ECO:0000313" key="4">
    <source>
        <dbReference type="EMBL" id="SMC76433.1"/>
    </source>
</evidence>
<reference evidence="4 5" key="1">
    <citation type="submission" date="2017-04" db="EMBL/GenBank/DDBJ databases">
        <authorList>
            <person name="Afonso C.L."/>
            <person name="Miller P.J."/>
            <person name="Scott M.A."/>
            <person name="Spackman E."/>
            <person name="Goraichik I."/>
            <person name="Dimitrov K.M."/>
            <person name="Suarez D.L."/>
            <person name="Swayne D.E."/>
        </authorList>
    </citation>
    <scope>NUCLEOTIDE SEQUENCE [LARGE SCALE GENOMIC DNA]</scope>
    <source>
        <strain evidence="4 5">DSM 21164</strain>
    </source>
</reference>